<dbReference type="AlphaFoldDB" id="A0AAQ3U5M4"/>
<keyword evidence="3" id="KW-1185">Reference proteome</keyword>
<protein>
    <recommendedName>
        <fullName evidence="1">Reverse transcriptase Ty1/copia-type domain-containing protein</fullName>
    </recommendedName>
</protein>
<dbReference type="Proteomes" id="UP001341281">
    <property type="component" value="Chromosome 07"/>
</dbReference>
<dbReference type="InterPro" id="IPR013103">
    <property type="entry name" value="RVT_2"/>
</dbReference>
<evidence type="ECO:0000259" key="1">
    <source>
        <dbReference type="Pfam" id="PF07727"/>
    </source>
</evidence>
<evidence type="ECO:0000313" key="2">
    <source>
        <dbReference type="EMBL" id="WVZ84639.1"/>
    </source>
</evidence>
<accession>A0AAQ3U5M4</accession>
<reference evidence="2 3" key="1">
    <citation type="submission" date="2024-02" db="EMBL/GenBank/DDBJ databases">
        <title>High-quality chromosome-scale genome assembly of Pensacola bahiagrass (Paspalum notatum Flugge var. saurae).</title>
        <authorList>
            <person name="Vega J.M."/>
            <person name="Podio M."/>
            <person name="Orjuela J."/>
            <person name="Siena L.A."/>
            <person name="Pessino S.C."/>
            <person name="Combes M.C."/>
            <person name="Mariac C."/>
            <person name="Albertini E."/>
            <person name="Pupilli F."/>
            <person name="Ortiz J.P.A."/>
            <person name="Leblanc O."/>
        </authorList>
    </citation>
    <scope>NUCLEOTIDE SEQUENCE [LARGE SCALE GENOMIC DNA]</scope>
    <source>
        <strain evidence="2">R1</strain>
        <tissue evidence="2">Leaf</tissue>
    </source>
</reference>
<proteinExistence type="predicted"/>
<dbReference type="Pfam" id="PF07727">
    <property type="entry name" value="RVT_2"/>
    <property type="match status" value="1"/>
</dbReference>
<sequence>METVRLLLALAAHGGLEVHHMDVKSAFLNGDLREQVYVYQPPGQGAQTEQGSVWASSGTTAWNARLDQEQIELGFRRSVLDHDSFLLVGVYVGDLIICGPNVGGINKFKQQMMKSFKMSDLDLLSYCLSIKVEQKKREIAISQSAYTGMILKMARMIGCNSCTTPMEPRLQLTKETAGAPVDTTKYRSIIGSLRYLVNTRPDIAFVVGLVSRFMEYE</sequence>
<dbReference type="PANTHER" id="PTHR11439">
    <property type="entry name" value="GAG-POL-RELATED RETROTRANSPOSON"/>
    <property type="match status" value="1"/>
</dbReference>
<dbReference type="EMBL" id="CP144751">
    <property type="protein sequence ID" value="WVZ84639.1"/>
    <property type="molecule type" value="Genomic_DNA"/>
</dbReference>
<gene>
    <name evidence="2" type="ORF">U9M48_031646</name>
</gene>
<dbReference type="PANTHER" id="PTHR11439:SF483">
    <property type="entry name" value="PEPTIDE SYNTHASE GLIP-LIKE, PUTATIVE (AFU_ORTHOLOGUE AFUA_3G12920)-RELATED"/>
    <property type="match status" value="1"/>
</dbReference>
<organism evidence="2 3">
    <name type="scientific">Paspalum notatum var. saurae</name>
    <dbReference type="NCBI Taxonomy" id="547442"/>
    <lineage>
        <taxon>Eukaryota</taxon>
        <taxon>Viridiplantae</taxon>
        <taxon>Streptophyta</taxon>
        <taxon>Embryophyta</taxon>
        <taxon>Tracheophyta</taxon>
        <taxon>Spermatophyta</taxon>
        <taxon>Magnoliopsida</taxon>
        <taxon>Liliopsida</taxon>
        <taxon>Poales</taxon>
        <taxon>Poaceae</taxon>
        <taxon>PACMAD clade</taxon>
        <taxon>Panicoideae</taxon>
        <taxon>Andropogonodae</taxon>
        <taxon>Paspaleae</taxon>
        <taxon>Paspalinae</taxon>
        <taxon>Paspalum</taxon>
    </lineage>
</organism>
<feature type="domain" description="Reverse transcriptase Ty1/copia-type" evidence="1">
    <location>
        <begin position="2"/>
        <end position="167"/>
    </location>
</feature>
<evidence type="ECO:0000313" key="3">
    <source>
        <dbReference type="Proteomes" id="UP001341281"/>
    </source>
</evidence>
<name>A0AAQ3U5M4_PASNO</name>